<sequence length="102" mass="11364">MINKPRATSNEGNLLKKLKLRSGKTAVISTTTEAMYNHRCGVALLCWHSRSVGLDWSGGNAEGTPIYIWMNGARAELHLFSILHARIKIPPATSWQSERSKM</sequence>
<proteinExistence type="predicted"/>
<dbReference type="AlphaFoldDB" id="A0A4Y2D4X4"/>
<organism evidence="1 2">
    <name type="scientific">Araneus ventricosus</name>
    <name type="common">Orbweaver spider</name>
    <name type="synonym">Epeira ventricosa</name>
    <dbReference type="NCBI Taxonomy" id="182803"/>
    <lineage>
        <taxon>Eukaryota</taxon>
        <taxon>Metazoa</taxon>
        <taxon>Ecdysozoa</taxon>
        <taxon>Arthropoda</taxon>
        <taxon>Chelicerata</taxon>
        <taxon>Arachnida</taxon>
        <taxon>Araneae</taxon>
        <taxon>Araneomorphae</taxon>
        <taxon>Entelegynae</taxon>
        <taxon>Araneoidea</taxon>
        <taxon>Araneidae</taxon>
        <taxon>Araneus</taxon>
    </lineage>
</organism>
<comment type="caution">
    <text evidence="1">The sequence shown here is derived from an EMBL/GenBank/DDBJ whole genome shotgun (WGS) entry which is preliminary data.</text>
</comment>
<evidence type="ECO:0000313" key="2">
    <source>
        <dbReference type="Proteomes" id="UP000499080"/>
    </source>
</evidence>
<accession>A0A4Y2D4X4</accession>
<dbReference type="Proteomes" id="UP000499080">
    <property type="component" value="Unassembled WGS sequence"/>
</dbReference>
<dbReference type="EMBL" id="BGPR01000293">
    <property type="protein sequence ID" value="GBM10998.1"/>
    <property type="molecule type" value="Genomic_DNA"/>
</dbReference>
<reference evidence="1 2" key="1">
    <citation type="journal article" date="2019" name="Sci. Rep.">
        <title>Orb-weaving spider Araneus ventricosus genome elucidates the spidroin gene catalogue.</title>
        <authorList>
            <person name="Kono N."/>
            <person name="Nakamura H."/>
            <person name="Ohtoshi R."/>
            <person name="Moran D.A.P."/>
            <person name="Shinohara A."/>
            <person name="Yoshida Y."/>
            <person name="Fujiwara M."/>
            <person name="Mori M."/>
            <person name="Tomita M."/>
            <person name="Arakawa K."/>
        </authorList>
    </citation>
    <scope>NUCLEOTIDE SEQUENCE [LARGE SCALE GENOMIC DNA]</scope>
</reference>
<evidence type="ECO:0000313" key="1">
    <source>
        <dbReference type="EMBL" id="GBM10998.1"/>
    </source>
</evidence>
<name>A0A4Y2D4X4_ARAVE</name>
<keyword evidence="2" id="KW-1185">Reference proteome</keyword>
<gene>
    <name evidence="1" type="ORF">AVEN_1333_1</name>
</gene>
<protein>
    <submittedName>
        <fullName evidence="1">Uncharacterized protein</fullName>
    </submittedName>
</protein>